<sequence length="125" mass="14420">MMTCTIIRGGKIYENQIAYIETQIGTPEEKRDDDESVDKEVDENENSEEHVDIEEHENEDNDERDAVIECDNNGVIECVNVEDDDEENNCDVTGREKVNEHGFTNKNTGERMRKVQLRSRKGKSL</sequence>
<dbReference type="Proteomes" id="UP000828390">
    <property type="component" value="Unassembled WGS sequence"/>
</dbReference>
<evidence type="ECO:0000313" key="3">
    <source>
        <dbReference type="Proteomes" id="UP000828390"/>
    </source>
</evidence>
<accession>A0A9D4IUE8</accession>
<proteinExistence type="predicted"/>
<evidence type="ECO:0000256" key="1">
    <source>
        <dbReference type="SAM" id="MobiDB-lite"/>
    </source>
</evidence>
<keyword evidence="3" id="KW-1185">Reference proteome</keyword>
<name>A0A9D4IUE8_DREPO</name>
<reference evidence="2" key="2">
    <citation type="submission" date="2020-11" db="EMBL/GenBank/DDBJ databases">
        <authorList>
            <person name="McCartney M.A."/>
            <person name="Auch B."/>
            <person name="Kono T."/>
            <person name="Mallez S."/>
            <person name="Becker A."/>
            <person name="Gohl D.M."/>
            <person name="Silverstein K.A.T."/>
            <person name="Koren S."/>
            <person name="Bechman K.B."/>
            <person name="Herman A."/>
            <person name="Abrahante J.E."/>
            <person name="Garbe J."/>
        </authorList>
    </citation>
    <scope>NUCLEOTIDE SEQUENCE</scope>
    <source>
        <strain evidence="2">Duluth1</strain>
        <tissue evidence="2">Whole animal</tissue>
    </source>
</reference>
<comment type="caution">
    <text evidence="2">The sequence shown here is derived from an EMBL/GenBank/DDBJ whole genome shotgun (WGS) entry which is preliminary data.</text>
</comment>
<feature type="region of interest" description="Disordered" evidence="1">
    <location>
        <begin position="23"/>
        <end position="64"/>
    </location>
</feature>
<feature type="compositionally biased region" description="Basic residues" evidence="1">
    <location>
        <begin position="114"/>
        <end position="125"/>
    </location>
</feature>
<protein>
    <submittedName>
        <fullName evidence="2">Uncharacterized protein</fullName>
    </submittedName>
</protein>
<gene>
    <name evidence="2" type="ORF">DPMN_166716</name>
</gene>
<reference evidence="2" key="1">
    <citation type="journal article" date="2019" name="bioRxiv">
        <title>The Genome of the Zebra Mussel, Dreissena polymorpha: A Resource for Invasive Species Research.</title>
        <authorList>
            <person name="McCartney M.A."/>
            <person name="Auch B."/>
            <person name="Kono T."/>
            <person name="Mallez S."/>
            <person name="Zhang Y."/>
            <person name="Obille A."/>
            <person name="Becker A."/>
            <person name="Abrahante J.E."/>
            <person name="Garbe J."/>
            <person name="Badalamenti J.P."/>
            <person name="Herman A."/>
            <person name="Mangelson H."/>
            <person name="Liachko I."/>
            <person name="Sullivan S."/>
            <person name="Sone E.D."/>
            <person name="Koren S."/>
            <person name="Silverstein K.A.T."/>
            <person name="Beckman K.B."/>
            <person name="Gohl D.M."/>
        </authorList>
    </citation>
    <scope>NUCLEOTIDE SEQUENCE</scope>
    <source>
        <strain evidence="2">Duluth1</strain>
        <tissue evidence="2">Whole animal</tissue>
    </source>
</reference>
<dbReference type="AlphaFoldDB" id="A0A9D4IUE8"/>
<organism evidence="2 3">
    <name type="scientific">Dreissena polymorpha</name>
    <name type="common">Zebra mussel</name>
    <name type="synonym">Mytilus polymorpha</name>
    <dbReference type="NCBI Taxonomy" id="45954"/>
    <lineage>
        <taxon>Eukaryota</taxon>
        <taxon>Metazoa</taxon>
        <taxon>Spiralia</taxon>
        <taxon>Lophotrochozoa</taxon>
        <taxon>Mollusca</taxon>
        <taxon>Bivalvia</taxon>
        <taxon>Autobranchia</taxon>
        <taxon>Heteroconchia</taxon>
        <taxon>Euheterodonta</taxon>
        <taxon>Imparidentia</taxon>
        <taxon>Neoheterodontei</taxon>
        <taxon>Myida</taxon>
        <taxon>Dreissenoidea</taxon>
        <taxon>Dreissenidae</taxon>
        <taxon>Dreissena</taxon>
    </lineage>
</organism>
<dbReference type="EMBL" id="JAIWYP010000008">
    <property type="protein sequence ID" value="KAH3788571.1"/>
    <property type="molecule type" value="Genomic_DNA"/>
</dbReference>
<feature type="compositionally biased region" description="Acidic residues" evidence="1">
    <location>
        <begin position="31"/>
        <end position="63"/>
    </location>
</feature>
<feature type="region of interest" description="Disordered" evidence="1">
    <location>
        <begin position="101"/>
        <end position="125"/>
    </location>
</feature>
<evidence type="ECO:0000313" key="2">
    <source>
        <dbReference type="EMBL" id="KAH3788571.1"/>
    </source>
</evidence>